<organism evidence="1 2">
    <name type="scientific">Enterospora canceri</name>
    <dbReference type="NCBI Taxonomy" id="1081671"/>
    <lineage>
        <taxon>Eukaryota</taxon>
        <taxon>Fungi</taxon>
        <taxon>Fungi incertae sedis</taxon>
        <taxon>Microsporidia</taxon>
        <taxon>Enterocytozoonidae</taxon>
        <taxon>Enterospora</taxon>
    </lineage>
</organism>
<name>A0A1Y1S896_9MICR</name>
<gene>
    <name evidence="1" type="ORF">ECANGB1_136</name>
</gene>
<proteinExistence type="predicted"/>
<dbReference type="EMBL" id="LWDP01000011">
    <property type="protein sequence ID" value="ORD94703.1"/>
    <property type="molecule type" value="Genomic_DNA"/>
</dbReference>
<keyword evidence="2" id="KW-1185">Reference proteome</keyword>
<comment type="caution">
    <text evidence="1">The sequence shown here is derived from an EMBL/GenBank/DDBJ whole genome shotgun (WGS) entry which is preliminary data.</text>
</comment>
<dbReference type="VEuPathDB" id="MicrosporidiaDB:ECANGB1_136"/>
<evidence type="ECO:0000313" key="2">
    <source>
        <dbReference type="Proteomes" id="UP000192639"/>
    </source>
</evidence>
<evidence type="ECO:0000313" key="1">
    <source>
        <dbReference type="EMBL" id="ORD94703.1"/>
    </source>
</evidence>
<dbReference type="AlphaFoldDB" id="A0A1Y1S896"/>
<protein>
    <submittedName>
        <fullName evidence="1">Uncharacterized protein</fullName>
    </submittedName>
</protein>
<sequence length="234" mass="26025">MTEIGAVIHIGSKYHRMLYEADGIGFVFKLNEDEETCRIRLNGRVYEMDVVEYQDVAEFTRRSAKSTVVLIHGRDAFTRDMSRKMDKAFKIGRMVEVERLEKVVEESRVAWNGAVIGKCLTGLHFENGVELVEMLEQVVASYSSPIPFVRKQERCGSGKELLAAYICDRAGVSLEVASVVADFYKTIGMFLTRAGVDEVSGLAVPGRRGTLGQKVAAEICRGVVSANREESKCD</sequence>
<dbReference type="Proteomes" id="UP000192639">
    <property type="component" value="Unassembled WGS sequence"/>
</dbReference>
<reference evidence="1 2" key="1">
    <citation type="journal article" date="2017" name="Environ. Microbiol.">
        <title>Decay of the glycolytic pathway and adaptation to intranuclear parasitism within Enterocytozoonidae microsporidia.</title>
        <authorList>
            <person name="Wiredu Boakye D."/>
            <person name="Jaroenlak P."/>
            <person name="Prachumwat A."/>
            <person name="Williams T.A."/>
            <person name="Bateman K.S."/>
            <person name="Itsathitphaisarn O."/>
            <person name="Sritunyalucksana K."/>
            <person name="Paszkiewicz K.H."/>
            <person name="Moore K.A."/>
            <person name="Stentiford G.D."/>
            <person name="Williams B.A."/>
        </authorList>
    </citation>
    <scope>NUCLEOTIDE SEQUENCE [LARGE SCALE GENOMIC DNA]</scope>
    <source>
        <strain evidence="1 2">GB1</strain>
    </source>
</reference>
<accession>A0A1Y1S896</accession>